<keyword evidence="1" id="KW-0472">Membrane</keyword>
<keyword evidence="1" id="KW-0812">Transmembrane</keyword>
<sequence>MTGLKKLVYPLSVALVLVILAVTGVISWTSFAWGAGSAALIAILLAIIEGTRLYRSRT</sequence>
<proteinExistence type="predicted"/>
<name>A0ABT6MIV5_9NOCA</name>
<feature type="transmembrane region" description="Helical" evidence="1">
    <location>
        <begin position="7"/>
        <end position="25"/>
    </location>
</feature>
<dbReference type="EMBL" id="JARXVC010000020">
    <property type="protein sequence ID" value="MDH6284254.1"/>
    <property type="molecule type" value="Genomic_DNA"/>
</dbReference>
<accession>A0ABT6MIV5</accession>
<evidence type="ECO:0000256" key="1">
    <source>
        <dbReference type="SAM" id="Phobius"/>
    </source>
</evidence>
<gene>
    <name evidence="2" type="ORF">M2280_005512</name>
</gene>
<keyword evidence="1" id="KW-1133">Transmembrane helix</keyword>
<dbReference type="Proteomes" id="UP001160334">
    <property type="component" value="Unassembled WGS sequence"/>
</dbReference>
<comment type="caution">
    <text evidence="2">The sequence shown here is derived from an EMBL/GenBank/DDBJ whole genome shotgun (WGS) entry which is preliminary data.</text>
</comment>
<protein>
    <submittedName>
        <fullName evidence="2">Cytochrome b subunit of formate dehydrogenase</fullName>
    </submittedName>
</protein>
<organism evidence="2 3">
    <name type="scientific">Prescottella agglutinans</name>
    <dbReference type="NCBI Taxonomy" id="1644129"/>
    <lineage>
        <taxon>Bacteria</taxon>
        <taxon>Bacillati</taxon>
        <taxon>Actinomycetota</taxon>
        <taxon>Actinomycetes</taxon>
        <taxon>Mycobacteriales</taxon>
        <taxon>Nocardiaceae</taxon>
        <taxon>Prescottella</taxon>
    </lineage>
</organism>
<keyword evidence="3" id="KW-1185">Reference proteome</keyword>
<evidence type="ECO:0000313" key="3">
    <source>
        <dbReference type="Proteomes" id="UP001160334"/>
    </source>
</evidence>
<reference evidence="2 3" key="1">
    <citation type="submission" date="2023-04" db="EMBL/GenBank/DDBJ databases">
        <title>Forest soil microbial communities from Buena Vista Peninsula, Colon Province, Panama.</title>
        <authorList>
            <person name="Bouskill N."/>
        </authorList>
    </citation>
    <scope>NUCLEOTIDE SEQUENCE [LARGE SCALE GENOMIC DNA]</scope>
    <source>
        <strain evidence="2 3">CFH S0262</strain>
    </source>
</reference>
<feature type="transmembrane region" description="Helical" evidence="1">
    <location>
        <begin position="31"/>
        <end position="48"/>
    </location>
</feature>
<evidence type="ECO:0000313" key="2">
    <source>
        <dbReference type="EMBL" id="MDH6284254.1"/>
    </source>
</evidence>